<protein>
    <submittedName>
        <fullName evidence="1">Uncharacterized protein</fullName>
    </submittedName>
</protein>
<name>A0A2P2PC71_RHIMU</name>
<proteinExistence type="predicted"/>
<accession>A0A2P2PC71</accession>
<dbReference type="EMBL" id="GGEC01071864">
    <property type="protein sequence ID" value="MBX52348.1"/>
    <property type="molecule type" value="Transcribed_RNA"/>
</dbReference>
<reference evidence="1" key="1">
    <citation type="submission" date="2018-02" db="EMBL/GenBank/DDBJ databases">
        <title>Rhizophora mucronata_Transcriptome.</title>
        <authorList>
            <person name="Meera S.P."/>
            <person name="Sreeshan A."/>
            <person name="Augustine A."/>
        </authorList>
    </citation>
    <scope>NUCLEOTIDE SEQUENCE</scope>
    <source>
        <tissue evidence="1">Leaf</tissue>
    </source>
</reference>
<dbReference type="AlphaFoldDB" id="A0A2P2PC71"/>
<evidence type="ECO:0000313" key="1">
    <source>
        <dbReference type="EMBL" id="MBX52348.1"/>
    </source>
</evidence>
<organism evidence="1">
    <name type="scientific">Rhizophora mucronata</name>
    <name type="common">Asiatic mangrove</name>
    <dbReference type="NCBI Taxonomy" id="61149"/>
    <lineage>
        <taxon>Eukaryota</taxon>
        <taxon>Viridiplantae</taxon>
        <taxon>Streptophyta</taxon>
        <taxon>Embryophyta</taxon>
        <taxon>Tracheophyta</taxon>
        <taxon>Spermatophyta</taxon>
        <taxon>Magnoliopsida</taxon>
        <taxon>eudicotyledons</taxon>
        <taxon>Gunneridae</taxon>
        <taxon>Pentapetalae</taxon>
        <taxon>rosids</taxon>
        <taxon>fabids</taxon>
        <taxon>Malpighiales</taxon>
        <taxon>Rhizophoraceae</taxon>
        <taxon>Rhizophora</taxon>
    </lineage>
</organism>
<sequence>MHVPLMFGKQLQMVFIALFSTKN</sequence>